<dbReference type="AlphaFoldDB" id="A0A0M3JHH1"/>
<comment type="similarity">
    <text evidence="1">Belongs to the universal ribosomal protein uL16 family.</text>
</comment>
<dbReference type="SUPFAM" id="SSF54686">
    <property type="entry name" value="Ribosomal protein L16p/L10e"/>
    <property type="match status" value="1"/>
</dbReference>
<evidence type="ECO:0000256" key="4">
    <source>
        <dbReference type="ARBA" id="ARBA00035302"/>
    </source>
</evidence>
<dbReference type="GO" id="GO:0032543">
    <property type="term" value="P:mitochondrial translation"/>
    <property type="evidence" value="ECO:0007669"/>
    <property type="project" value="TreeGrafter"/>
</dbReference>
<protein>
    <recommendedName>
        <fullName evidence="4">Large ribosomal subunit protein uL16m</fullName>
    </recommendedName>
    <alternativeName>
        <fullName evidence="5">39S ribosomal protein L16, mitochondrial</fullName>
    </alternativeName>
</protein>
<proteinExistence type="inferred from homology"/>
<dbReference type="EMBL" id="UYRR01015586">
    <property type="protein sequence ID" value="VDK27942.1"/>
    <property type="molecule type" value="Genomic_DNA"/>
</dbReference>
<sequence length="73" mass="8040">MAILQSLNLLDKQFAIWRVPAPWLPRTKKAQGTKLGGGKGNISHYVTPVRANRIILEVGGFITEYEVCSVIAC</sequence>
<dbReference type="OrthoDB" id="5804509at2759"/>
<dbReference type="Pfam" id="PF00252">
    <property type="entry name" value="Ribosomal_L16"/>
    <property type="match status" value="1"/>
</dbReference>
<evidence type="ECO:0000313" key="7">
    <source>
        <dbReference type="Proteomes" id="UP000267096"/>
    </source>
</evidence>
<dbReference type="GO" id="GO:0005762">
    <property type="term" value="C:mitochondrial large ribosomal subunit"/>
    <property type="evidence" value="ECO:0007669"/>
    <property type="project" value="TreeGrafter"/>
</dbReference>
<dbReference type="Proteomes" id="UP000267096">
    <property type="component" value="Unassembled WGS sequence"/>
</dbReference>
<dbReference type="GO" id="GO:0019843">
    <property type="term" value="F:rRNA binding"/>
    <property type="evidence" value="ECO:0007669"/>
    <property type="project" value="InterPro"/>
</dbReference>
<keyword evidence="2" id="KW-0689">Ribosomal protein</keyword>
<dbReference type="WBParaSite" id="ASIM_0000708401-mRNA-1">
    <property type="protein sequence ID" value="ASIM_0000708401-mRNA-1"/>
    <property type="gene ID" value="ASIM_0000708401"/>
</dbReference>
<dbReference type="InterPro" id="IPR047873">
    <property type="entry name" value="Ribosomal_uL16"/>
</dbReference>
<dbReference type="CDD" id="cd01433">
    <property type="entry name" value="Ribosomal_L16_L10e"/>
    <property type="match status" value="1"/>
</dbReference>
<organism evidence="8">
    <name type="scientific">Anisakis simplex</name>
    <name type="common">Herring worm</name>
    <dbReference type="NCBI Taxonomy" id="6269"/>
    <lineage>
        <taxon>Eukaryota</taxon>
        <taxon>Metazoa</taxon>
        <taxon>Ecdysozoa</taxon>
        <taxon>Nematoda</taxon>
        <taxon>Chromadorea</taxon>
        <taxon>Rhabditida</taxon>
        <taxon>Spirurina</taxon>
        <taxon>Ascaridomorpha</taxon>
        <taxon>Ascaridoidea</taxon>
        <taxon>Anisakidae</taxon>
        <taxon>Anisakis</taxon>
        <taxon>Anisakis simplex complex</taxon>
    </lineage>
</organism>
<accession>A0A0M3JHH1</accession>
<evidence type="ECO:0000313" key="6">
    <source>
        <dbReference type="EMBL" id="VDK27942.1"/>
    </source>
</evidence>
<dbReference type="PANTHER" id="PTHR12220:SF13">
    <property type="entry name" value="LARGE RIBOSOMAL SUBUNIT PROTEIN UL16M"/>
    <property type="match status" value="1"/>
</dbReference>
<dbReference type="InterPro" id="IPR036920">
    <property type="entry name" value="Ribosomal_uL16_sf"/>
</dbReference>
<evidence type="ECO:0000256" key="5">
    <source>
        <dbReference type="ARBA" id="ARBA00035440"/>
    </source>
</evidence>
<dbReference type="InterPro" id="IPR016180">
    <property type="entry name" value="Ribosomal_uL16_dom"/>
</dbReference>
<keyword evidence="3" id="KW-0687">Ribonucleoprotein</keyword>
<evidence type="ECO:0000313" key="8">
    <source>
        <dbReference type="WBParaSite" id="ASIM_0000708401-mRNA-1"/>
    </source>
</evidence>
<dbReference type="InterPro" id="IPR000114">
    <property type="entry name" value="Ribosomal_uL16_bact-type"/>
</dbReference>
<gene>
    <name evidence="6" type="ORF">ASIM_LOCUS6850</name>
</gene>
<reference evidence="6 7" key="2">
    <citation type="submission" date="2018-11" db="EMBL/GenBank/DDBJ databases">
        <authorList>
            <consortium name="Pathogen Informatics"/>
        </authorList>
    </citation>
    <scope>NUCLEOTIDE SEQUENCE [LARGE SCALE GENOMIC DNA]</scope>
</reference>
<evidence type="ECO:0000256" key="1">
    <source>
        <dbReference type="ARBA" id="ARBA00008931"/>
    </source>
</evidence>
<dbReference type="GO" id="GO:0003735">
    <property type="term" value="F:structural constituent of ribosome"/>
    <property type="evidence" value="ECO:0007669"/>
    <property type="project" value="InterPro"/>
</dbReference>
<evidence type="ECO:0000256" key="3">
    <source>
        <dbReference type="ARBA" id="ARBA00023274"/>
    </source>
</evidence>
<name>A0A0M3JHH1_ANISI</name>
<dbReference type="PANTHER" id="PTHR12220">
    <property type="entry name" value="50S/60S RIBOSOMAL PROTEIN L16"/>
    <property type="match status" value="1"/>
</dbReference>
<reference evidence="8" key="1">
    <citation type="submission" date="2017-02" db="UniProtKB">
        <authorList>
            <consortium name="WormBaseParasite"/>
        </authorList>
    </citation>
    <scope>IDENTIFICATION</scope>
</reference>
<keyword evidence="7" id="KW-1185">Reference proteome</keyword>
<evidence type="ECO:0000256" key="2">
    <source>
        <dbReference type="ARBA" id="ARBA00022980"/>
    </source>
</evidence>
<dbReference type="Gene3D" id="3.90.1170.10">
    <property type="entry name" value="Ribosomal protein L10e/L16"/>
    <property type="match status" value="1"/>
</dbReference>